<evidence type="ECO:0000313" key="4">
    <source>
        <dbReference type="Proteomes" id="UP001165289"/>
    </source>
</evidence>
<sequence>MSNSNKCSEEHFDSMREKVYQRIIRSRQDDVNQTKLGYERIEKKFEELEEKIAKLTELKQRKSIREKYILIIVGAIILFILFVLQMIFFREREWRIFS</sequence>
<accession>A0AAV7K715</accession>
<reference evidence="3 4" key="1">
    <citation type="journal article" date="2023" name="BMC Biol.">
        <title>The compact genome of the sponge Oopsacas minuta (Hexactinellida) is lacking key metazoan core genes.</title>
        <authorList>
            <person name="Santini S."/>
            <person name="Schenkelaars Q."/>
            <person name="Jourda C."/>
            <person name="Duchesne M."/>
            <person name="Belahbib H."/>
            <person name="Rocher C."/>
            <person name="Selva M."/>
            <person name="Riesgo A."/>
            <person name="Vervoort M."/>
            <person name="Leys S.P."/>
            <person name="Kodjabachian L."/>
            <person name="Le Bivic A."/>
            <person name="Borchiellini C."/>
            <person name="Claverie J.M."/>
            <person name="Renard E."/>
        </authorList>
    </citation>
    <scope>NUCLEOTIDE SEQUENCE [LARGE SCALE GENOMIC DNA]</scope>
    <source>
        <strain evidence="3">SPO-2</strain>
    </source>
</reference>
<keyword evidence="4" id="KW-1185">Reference proteome</keyword>
<keyword evidence="2" id="KW-0812">Transmembrane</keyword>
<organism evidence="3 4">
    <name type="scientific">Oopsacas minuta</name>
    <dbReference type="NCBI Taxonomy" id="111878"/>
    <lineage>
        <taxon>Eukaryota</taxon>
        <taxon>Metazoa</taxon>
        <taxon>Porifera</taxon>
        <taxon>Hexactinellida</taxon>
        <taxon>Hexasterophora</taxon>
        <taxon>Lyssacinosida</taxon>
        <taxon>Leucopsacidae</taxon>
        <taxon>Oopsacas</taxon>
    </lineage>
</organism>
<proteinExistence type="predicted"/>
<protein>
    <submittedName>
        <fullName evidence="3">Uncharacterized protein</fullName>
    </submittedName>
</protein>
<dbReference type="EMBL" id="JAKMXF010000133">
    <property type="protein sequence ID" value="KAI6656791.1"/>
    <property type="molecule type" value="Genomic_DNA"/>
</dbReference>
<keyword evidence="2" id="KW-1133">Transmembrane helix</keyword>
<keyword evidence="2" id="KW-0472">Membrane</keyword>
<dbReference type="Proteomes" id="UP001165289">
    <property type="component" value="Unassembled WGS sequence"/>
</dbReference>
<dbReference type="AlphaFoldDB" id="A0AAV7K715"/>
<keyword evidence="1" id="KW-0175">Coiled coil</keyword>
<gene>
    <name evidence="3" type="ORF">LOD99_16094</name>
</gene>
<feature type="transmembrane region" description="Helical" evidence="2">
    <location>
        <begin position="68"/>
        <end position="89"/>
    </location>
</feature>
<comment type="caution">
    <text evidence="3">The sequence shown here is derived from an EMBL/GenBank/DDBJ whole genome shotgun (WGS) entry which is preliminary data.</text>
</comment>
<feature type="coiled-coil region" evidence="1">
    <location>
        <begin position="31"/>
        <end position="65"/>
    </location>
</feature>
<name>A0AAV7K715_9METZ</name>
<evidence type="ECO:0000256" key="2">
    <source>
        <dbReference type="SAM" id="Phobius"/>
    </source>
</evidence>
<evidence type="ECO:0000313" key="3">
    <source>
        <dbReference type="EMBL" id="KAI6656791.1"/>
    </source>
</evidence>
<evidence type="ECO:0000256" key="1">
    <source>
        <dbReference type="SAM" id="Coils"/>
    </source>
</evidence>